<comment type="caution">
    <text evidence="1">The sequence shown here is derived from an EMBL/GenBank/DDBJ whole genome shotgun (WGS) entry which is preliminary data.</text>
</comment>
<keyword evidence="2" id="KW-1185">Reference proteome</keyword>
<sequence length="75" mass="8460">MHKPGLKASERRQCVLETLREGATLARVTQADRLCLRMLLDDSCWRVSYRKVTAVATRNIQDCTLMYGTLSTSLG</sequence>
<dbReference type="Proteomes" id="UP000324222">
    <property type="component" value="Unassembled WGS sequence"/>
</dbReference>
<evidence type="ECO:0000313" key="1">
    <source>
        <dbReference type="EMBL" id="MPC79411.1"/>
    </source>
</evidence>
<dbReference type="EMBL" id="VSRR010051084">
    <property type="protein sequence ID" value="MPC79411.1"/>
    <property type="molecule type" value="Genomic_DNA"/>
</dbReference>
<name>A0A5B7I225_PORTR</name>
<evidence type="ECO:0000313" key="2">
    <source>
        <dbReference type="Proteomes" id="UP000324222"/>
    </source>
</evidence>
<gene>
    <name evidence="1" type="ORF">E2C01_073938</name>
</gene>
<proteinExistence type="predicted"/>
<reference evidence="1 2" key="1">
    <citation type="submission" date="2019-05" db="EMBL/GenBank/DDBJ databases">
        <title>Another draft genome of Portunus trituberculatus and its Hox gene families provides insights of decapod evolution.</title>
        <authorList>
            <person name="Jeong J.-H."/>
            <person name="Song I."/>
            <person name="Kim S."/>
            <person name="Choi T."/>
            <person name="Kim D."/>
            <person name="Ryu S."/>
            <person name="Kim W."/>
        </authorList>
    </citation>
    <scope>NUCLEOTIDE SEQUENCE [LARGE SCALE GENOMIC DNA]</scope>
    <source>
        <tissue evidence="1">Muscle</tissue>
    </source>
</reference>
<dbReference type="AlphaFoldDB" id="A0A5B7I225"/>
<organism evidence="1 2">
    <name type="scientific">Portunus trituberculatus</name>
    <name type="common">Swimming crab</name>
    <name type="synonym">Neptunus trituberculatus</name>
    <dbReference type="NCBI Taxonomy" id="210409"/>
    <lineage>
        <taxon>Eukaryota</taxon>
        <taxon>Metazoa</taxon>
        <taxon>Ecdysozoa</taxon>
        <taxon>Arthropoda</taxon>
        <taxon>Crustacea</taxon>
        <taxon>Multicrustacea</taxon>
        <taxon>Malacostraca</taxon>
        <taxon>Eumalacostraca</taxon>
        <taxon>Eucarida</taxon>
        <taxon>Decapoda</taxon>
        <taxon>Pleocyemata</taxon>
        <taxon>Brachyura</taxon>
        <taxon>Eubrachyura</taxon>
        <taxon>Portunoidea</taxon>
        <taxon>Portunidae</taxon>
        <taxon>Portuninae</taxon>
        <taxon>Portunus</taxon>
    </lineage>
</organism>
<protein>
    <submittedName>
        <fullName evidence="1">Uncharacterized protein</fullName>
    </submittedName>
</protein>
<accession>A0A5B7I225</accession>